<dbReference type="GO" id="GO:0043022">
    <property type="term" value="F:ribosome binding"/>
    <property type="evidence" value="ECO:0007669"/>
    <property type="project" value="TreeGrafter"/>
</dbReference>
<evidence type="ECO:0000256" key="2">
    <source>
        <dbReference type="ARBA" id="ARBA00004331"/>
    </source>
</evidence>
<comment type="subcellular location">
    <subcellularLocation>
        <location evidence="2">Cytoplasm</location>
        <location evidence="2">Cytoplasmic ribonucleoprotein granule</location>
    </subcellularLocation>
    <subcellularLocation>
        <location evidence="1">Nucleus</location>
    </subcellularLocation>
</comment>
<dbReference type="GO" id="GO:0045087">
    <property type="term" value="P:innate immune response"/>
    <property type="evidence" value="ECO:0007669"/>
    <property type="project" value="TreeGrafter"/>
</dbReference>
<dbReference type="GO" id="GO:0036464">
    <property type="term" value="C:cytoplasmic ribonucleoprotein granule"/>
    <property type="evidence" value="ECO:0007669"/>
    <property type="project" value="UniProtKB-SubCell"/>
</dbReference>
<protein>
    <submittedName>
        <fullName evidence="7">Uncharacterized protein</fullName>
    </submittedName>
</protein>
<evidence type="ECO:0000313" key="8">
    <source>
        <dbReference type="Proteomes" id="UP001497497"/>
    </source>
</evidence>
<reference evidence="7 8" key="1">
    <citation type="submission" date="2024-04" db="EMBL/GenBank/DDBJ databases">
        <authorList>
            <consortium name="Genoscope - CEA"/>
            <person name="William W."/>
        </authorList>
    </citation>
    <scope>NUCLEOTIDE SEQUENCE [LARGE SCALE GENOMIC DNA]</scope>
</reference>
<dbReference type="Proteomes" id="UP001497497">
    <property type="component" value="Unassembled WGS sequence"/>
</dbReference>
<dbReference type="AlphaFoldDB" id="A0AAV2H6C6"/>
<name>A0AAV2H6C6_LYMST</name>
<dbReference type="Pfam" id="PF15135">
    <property type="entry name" value="UPF0515"/>
    <property type="match status" value="1"/>
</dbReference>
<keyword evidence="5" id="KW-0694">RNA-binding</keyword>
<evidence type="ECO:0000256" key="3">
    <source>
        <dbReference type="ARBA" id="ARBA00005469"/>
    </source>
</evidence>
<evidence type="ECO:0000256" key="1">
    <source>
        <dbReference type="ARBA" id="ARBA00004123"/>
    </source>
</evidence>
<evidence type="ECO:0000313" key="7">
    <source>
        <dbReference type="EMBL" id="CAL1528715.1"/>
    </source>
</evidence>
<dbReference type="EMBL" id="CAXITT010000037">
    <property type="protein sequence ID" value="CAL1528715.1"/>
    <property type="molecule type" value="Genomic_DNA"/>
</dbReference>
<evidence type="ECO:0000256" key="6">
    <source>
        <dbReference type="ARBA" id="ARBA00023242"/>
    </source>
</evidence>
<evidence type="ECO:0000256" key="4">
    <source>
        <dbReference type="ARBA" id="ARBA00022490"/>
    </source>
</evidence>
<accession>A0AAV2H6C6</accession>
<dbReference type="GO" id="GO:0005634">
    <property type="term" value="C:nucleus"/>
    <property type="evidence" value="ECO:0007669"/>
    <property type="project" value="UniProtKB-SubCell"/>
</dbReference>
<keyword evidence="4" id="KW-0963">Cytoplasm</keyword>
<dbReference type="GO" id="GO:1990825">
    <property type="term" value="F:sequence-specific mRNA binding"/>
    <property type="evidence" value="ECO:0007669"/>
    <property type="project" value="TreeGrafter"/>
</dbReference>
<comment type="caution">
    <text evidence="7">The sequence shown here is derived from an EMBL/GenBank/DDBJ whole genome shotgun (WGS) entry which is preliminary data.</text>
</comment>
<gene>
    <name evidence="7" type="ORF">GSLYS_00002885001</name>
</gene>
<proteinExistence type="inferred from homology"/>
<keyword evidence="8" id="KW-1185">Reference proteome</keyword>
<dbReference type="PANTHER" id="PTHR16135">
    <property type="entry name" value="REPRESSOR OF YIELD OF DENV PROTEIN"/>
    <property type="match status" value="1"/>
</dbReference>
<organism evidence="7 8">
    <name type="scientific">Lymnaea stagnalis</name>
    <name type="common">Great pond snail</name>
    <name type="synonym">Helix stagnalis</name>
    <dbReference type="NCBI Taxonomy" id="6523"/>
    <lineage>
        <taxon>Eukaryota</taxon>
        <taxon>Metazoa</taxon>
        <taxon>Spiralia</taxon>
        <taxon>Lophotrochozoa</taxon>
        <taxon>Mollusca</taxon>
        <taxon>Gastropoda</taxon>
        <taxon>Heterobranchia</taxon>
        <taxon>Euthyneura</taxon>
        <taxon>Panpulmonata</taxon>
        <taxon>Hygrophila</taxon>
        <taxon>Lymnaeoidea</taxon>
        <taxon>Lymnaeidae</taxon>
        <taxon>Lymnaea</taxon>
    </lineage>
</organism>
<sequence>MSTVEESEARRLCKVLRERIVEATAVRLINDFGGMEGALSLMLKDDEETHAYLQQDPDHAVCSAIDSLNLAQELDTGNETTLRLFACASCKRSWWKRVLKKKEVSKCKQCSKKYDPIPRDKEWGIGKFLCECGNEFTGFGEMSFTKSECYKCHTLVPIHHMLPPRRNRQRKTQAPHSCNGVDCIGHHSHHIPGVTSNIVSTFVLV</sequence>
<evidence type="ECO:0000256" key="5">
    <source>
        <dbReference type="ARBA" id="ARBA00022884"/>
    </source>
</evidence>
<keyword evidence="6" id="KW-0539">Nucleus</keyword>
<dbReference type="PANTHER" id="PTHR16135:SF2">
    <property type="entry name" value="SHIFTLESS ANTIVIRAL INHIBITOR OF RIBOSOMAL FRAMESHIFTING PROTEIN"/>
    <property type="match status" value="1"/>
</dbReference>
<comment type="similarity">
    <text evidence="3">Belongs to the SHFL family.</text>
</comment>
<dbReference type="GO" id="GO:0075523">
    <property type="term" value="P:viral translational frameshifting"/>
    <property type="evidence" value="ECO:0007669"/>
    <property type="project" value="TreeGrafter"/>
</dbReference>
<dbReference type="InterPro" id="IPR026795">
    <property type="entry name" value="SHFL"/>
</dbReference>